<evidence type="ECO:0000313" key="2">
    <source>
        <dbReference type="EMBL" id="MBD2530134.1"/>
    </source>
</evidence>
<accession>A0ABR8DLK3</accession>
<sequence length="183" mass="21084">MPKRPKHNSDHTQKHHTPTIDNEAIAAYLEALLTPAIFNKQKYYKQLGLRDRIINLSLMVAAVLTLLWRQVPGVQELNRLLAREDLLWCRATTVAQQSLAQRFLVFPAELFERVFKDLLPRLQLNWQQRLRRPLPDSVKFALHNFERIWIADGSTLEVCQPKDALVRSGKRGKGKGERGKGKG</sequence>
<dbReference type="RefSeq" id="WP_190940696.1">
    <property type="nucleotide sequence ID" value="NZ_JACJSI010000016.1"/>
</dbReference>
<keyword evidence="1" id="KW-1133">Transmembrane helix</keyword>
<evidence type="ECO:0000256" key="1">
    <source>
        <dbReference type="SAM" id="Phobius"/>
    </source>
</evidence>
<reference evidence="2 3" key="1">
    <citation type="journal article" date="2020" name="ISME J.">
        <title>Comparative genomics reveals insights into cyanobacterial evolution and habitat adaptation.</title>
        <authorList>
            <person name="Chen M.Y."/>
            <person name="Teng W.K."/>
            <person name="Zhao L."/>
            <person name="Hu C.X."/>
            <person name="Zhou Y.K."/>
            <person name="Han B.P."/>
            <person name="Song L.R."/>
            <person name="Shu W.S."/>
        </authorList>
    </citation>
    <scope>NUCLEOTIDE SEQUENCE [LARGE SCALE GENOMIC DNA]</scope>
    <source>
        <strain evidence="2 3">FACHB-838</strain>
    </source>
</reference>
<organism evidence="2 3">
    <name type="scientific">Nostoc flagelliforme FACHB-838</name>
    <dbReference type="NCBI Taxonomy" id="2692904"/>
    <lineage>
        <taxon>Bacteria</taxon>
        <taxon>Bacillati</taxon>
        <taxon>Cyanobacteriota</taxon>
        <taxon>Cyanophyceae</taxon>
        <taxon>Nostocales</taxon>
        <taxon>Nostocaceae</taxon>
        <taxon>Nostoc</taxon>
    </lineage>
</organism>
<keyword evidence="1" id="KW-0472">Membrane</keyword>
<gene>
    <name evidence="2" type="ORF">H6G97_11355</name>
</gene>
<keyword evidence="3" id="KW-1185">Reference proteome</keyword>
<dbReference type="EMBL" id="JACJSI010000016">
    <property type="protein sequence ID" value="MBD2530134.1"/>
    <property type="molecule type" value="Genomic_DNA"/>
</dbReference>
<feature type="transmembrane region" description="Helical" evidence="1">
    <location>
        <begin position="53"/>
        <end position="71"/>
    </location>
</feature>
<dbReference type="Proteomes" id="UP000623440">
    <property type="component" value="Unassembled WGS sequence"/>
</dbReference>
<evidence type="ECO:0008006" key="4">
    <source>
        <dbReference type="Google" id="ProtNLM"/>
    </source>
</evidence>
<name>A0ABR8DLK3_9NOSO</name>
<protein>
    <recommendedName>
        <fullName evidence="4">Transposase</fullName>
    </recommendedName>
</protein>
<keyword evidence="1" id="KW-0812">Transmembrane</keyword>
<evidence type="ECO:0000313" key="3">
    <source>
        <dbReference type="Proteomes" id="UP000623440"/>
    </source>
</evidence>
<proteinExistence type="predicted"/>
<comment type="caution">
    <text evidence="2">The sequence shown here is derived from an EMBL/GenBank/DDBJ whole genome shotgun (WGS) entry which is preliminary data.</text>
</comment>